<evidence type="ECO:0000313" key="4">
    <source>
        <dbReference type="EMBL" id="TWP45841.1"/>
    </source>
</evidence>
<dbReference type="NCBIfam" id="TIGR00350">
    <property type="entry name" value="lytR_cpsA_psr"/>
    <property type="match status" value="1"/>
</dbReference>
<keyword evidence="2" id="KW-0812">Transmembrane</keyword>
<name>A0A563EH65_9PSEU</name>
<dbReference type="Pfam" id="PF03816">
    <property type="entry name" value="LytR_cpsA_psr"/>
    <property type="match status" value="1"/>
</dbReference>
<dbReference type="Proteomes" id="UP000316639">
    <property type="component" value="Unassembled WGS sequence"/>
</dbReference>
<comment type="caution">
    <text evidence="4">The sequence shown here is derived from an EMBL/GenBank/DDBJ whole genome shotgun (WGS) entry which is preliminary data.</text>
</comment>
<sequence length="365" mass="39018">MPGGGGAMRRRARRHGLVLVRALWIVMCAALLAVSGVAWSTVSELEAGVERSYAIAPDAPKSQNAVNILIMGLTTRLDLQGQPLPDDLLQRMRAGESDRGGYNANTLILLHIPRDGSAAVAMSVPRDNLVTLSGVPSGPQTGKIKEAYGRAKELEERRLRSSGEDDARVLERAGREAGRRAQVLTVSAFLNVPIDHLVEISLVGFFHIATKLGGVDVCLNRATRDDMSGADFQAGPQQLNAPQALSFVRQRHGLANGDLDRTRRAQAFLAYLVSRLKSADVVAVRALIDVAKEDVVLSDGLDLVGLAEHLPSEVRFHTLPVEGGAVVDGQSVNRVDERRVQAAVSDLTAPAAVQPQPPPGIPCVD</sequence>
<dbReference type="PANTHER" id="PTHR33392">
    <property type="entry name" value="POLYISOPRENYL-TEICHOIC ACID--PEPTIDOGLYCAN TEICHOIC ACID TRANSFERASE TAGU"/>
    <property type="match status" value="1"/>
</dbReference>
<dbReference type="AlphaFoldDB" id="A0A563EH65"/>
<reference evidence="4 5" key="1">
    <citation type="submission" date="2019-07" db="EMBL/GenBank/DDBJ databases">
        <title>Lentzea xizangensis sp. nov., isolated from Qinghai-Tibetan Plateau Soils.</title>
        <authorList>
            <person name="Huang J."/>
        </authorList>
    </citation>
    <scope>NUCLEOTIDE SEQUENCE [LARGE SCALE GENOMIC DNA]</scope>
    <source>
        <strain evidence="4 5">FXJ1.1311</strain>
    </source>
</reference>
<comment type="similarity">
    <text evidence="1">Belongs to the LytR/CpsA/Psr (LCP) family.</text>
</comment>
<feature type="transmembrane region" description="Helical" evidence="2">
    <location>
        <begin position="18"/>
        <end position="39"/>
    </location>
</feature>
<dbReference type="OrthoDB" id="9782542at2"/>
<organism evidence="4 5">
    <name type="scientific">Lentzea tibetensis</name>
    <dbReference type="NCBI Taxonomy" id="2591470"/>
    <lineage>
        <taxon>Bacteria</taxon>
        <taxon>Bacillati</taxon>
        <taxon>Actinomycetota</taxon>
        <taxon>Actinomycetes</taxon>
        <taxon>Pseudonocardiales</taxon>
        <taxon>Pseudonocardiaceae</taxon>
        <taxon>Lentzea</taxon>
    </lineage>
</organism>
<evidence type="ECO:0000256" key="1">
    <source>
        <dbReference type="ARBA" id="ARBA00006068"/>
    </source>
</evidence>
<keyword evidence="2" id="KW-0472">Membrane</keyword>
<accession>A0A563EH65</accession>
<protein>
    <submittedName>
        <fullName evidence="4">LytR family transcriptional regulator</fullName>
    </submittedName>
</protein>
<dbReference type="Gene3D" id="3.40.630.190">
    <property type="entry name" value="LCP protein"/>
    <property type="match status" value="1"/>
</dbReference>
<feature type="domain" description="Cell envelope-related transcriptional attenuator" evidence="3">
    <location>
        <begin position="104"/>
        <end position="277"/>
    </location>
</feature>
<dbReference type="InterPro" id="IPR050922">
    <property type="entry name" value="LytR/CpsA/Psr_CW_biosynth"/>
</dbReference>
<dbReference type="PANTHER" id="PTHR33392:SF6">
    <property type="entry name" value="POLYISOPRENYL-TEICHOIC ACID--PEPTIDOGLYCAN TEICHOIC ACID TRANSFERASE TAGU"/>
    <property type="match status" value="1"/>
</dbReference>
<proteinExistence type="inferred from homology"/>
<dbReference type="InterPro" id="IPR004474">
    <property type="entry name" value="LytR_CpsA_psr"/>
</dbReference>
<evidence type="ECO:0000256" key="2">
    <source>
        <dbReference type="SAM" id="Phobius"/>
    </source>
</evidence>
<evidence type="ECO:0000259" key="3">
    <source>
        <dbReference type="Pfam" id="PF03816"/>
    </source>
</evidence>
<keyword evidence="5" id="KW-1185">Reference proteome</keyword>
<keyword evidence="2" id="KW-1133">Transmembrane helix</keyword>
<gene>
    <name evidence="4" type="ORF">FKR81_38390</name>
</gene>
<evidence type="ECO:0000313" key="5">
    <source>
        <dbReference type="Proteomes" id="UP000316639"/>
    </source>
</evidence>
<dbReference type="EMBL" id="VOBR01000038">
    <property type="protein sequence ID" value="TWP45841.1"/>
    <property type="molecule type" value="Genomic_DNA"/>
</dbReference>